<sequence>MNISSENSNVSRMVTDFNRILEKKAQKKVNTLLSFTMKAISRDQEKNFLISRLQKELRKNIESLSLLEIENEVKEELINIKDKELESLRFENTNLKTLLQQNKEKVSKTIEDKSLIILNNTCNNNNDNNFSANSNNAFPIKNTLVLKSNSLVSSPGSLIKSIKPKGAQKRSLQKVKETNVTSVSIKNSQ</sequence>
<keyword evidence="3" id="KW-1185">Reference proteome</keyword>
<evidence type="ECO:0000313" key="4">
    <source>
        <dbReference type="RefSeq" id="XP_011505682.1"/>
    </source>
</evidence>
<gene>
    <name evidence="4" type="primary">LOC105368373</name>
</gene>
<feature type="compositionally biased region" description="Basic residues" evidence="2">
    <location>
        <begin position="163"/>
        <end position="173"/>
    </location>
</feature>
<dbReference type="AlphaFoldDB" id="A0AAJ6YWE6"/>
<feature type="compositionally biased region" description="Polar residues" evidence="2">
    <location>
        <begin position="178"/>
        <end position="189"/>
    </location>
</feature>
<evidence type="ECO:0000256" key="2">
    <source>
        <dbReference type="SAM" id="MobiDB-lite"/>
    </source>
</evidence>
<dbReference type="KEGG" id="csol:105368373"/>
<feature type="region of interest" description="Disordered" evidence="2">
    <location>
        <begin position="163"/>
        <end position="189"/>
    </location>
</feature>
<dbReference type="Proteomes" id="UP000695007">
    <property type="component" value="Unplaced"/>
</dbReference>
<evidence type="ECO:0000256" key="1">
    <source>
        <dbReference type="SAM" id="Coils"/>
    </source>
</evidence>
<keyword evidence="1" id="KW-0175">Coiled coil</keyword>
<accession>A0AAJ6YWE6</accession>
<proteinExistence type="predicted"/>
<protein>
    <submittedName>
        <fullName evidence="4">FNIP repeat-containing protein DDB_G0290617-like</fullName>
    </submittedName>
</protein>
<feature type="coiled-coil region" evidence="1">
    <location>
        <begin position="50"/>
        <end position="105"/>
    </location>
</feature>
<evidence type="ECO:0000313" key="3">
    <source>
        <dbReference type="Proteomes" id="UP000695007"/>
    </source>
</evidence>
<name>A0AAJ6YWE6_9HYME</name>
<reference evidence="4" key="1">
    <citation type="submission" date="2025-08" db="UniProtKB">
        <authorList>
            <consortium name="RefSeq"/>
        </authorList>
    </citation>
    <scope>IDENTIFICATION</scope>
</reference>
<organism evidence="3 4">
    <name type="scientific">Ceratosolen solmsi marchali</name>
    <dbReference type="NCBI Taxonomy" id="326594"/>
    <lineage>
        <taxon>Eukaryota</taxon>
        <taxon>Metazoa</taxon>
        <taxon>Ecdysozoa</taxon>
        <taxon>Arthropoda</taxon>
        <taxon>Hexapoda</taxon>
        <taxon>Insecta</taxon>
        <taxon>Pterygota</taxon>
        <taxon>Neoptera</taxon>
        <taxon>Endopterygota</taxon>
        <taxon>Hymenoptera</taxon>
        <taxon>Apocrita</taxon>
        <taxon>Proctotrupomorpha</taxon>
        <taxon>Chalcidoidea</taxon>
        <taxon>Agaonidae</taxon>
        <taxon>Agaoninae</taxon>
        <taxon>Ceratosolen</taxon>
    </lineage>
</organism>
<dbReference type="RefSeq" id="XP_011505682.1">
    <property type="nucleotide sequence ID" value="XM_011507380.1"/>
</dbReference>
<dbReference type="GeneID" id="105368373"/>